<protein>
    <submittedName>
        <fullName evidence="1">Uncharacterized protein</fullName>
    </submittedName>
</protein>
<evidence type="ECO:0000313" key="2">
    <source>
        <dbReference type="Proteomes" id="UP000247417"/>
    </source>
</evidence>
<name>A0A318QX70_9PROT</name>
<evidence type="ECO:0000313" key="1">
    <source>
        <dbReference type="EMBL" id="PYD81981.1"/>
    </source>
</evidence>
<dbReference type="Proteomes" id="UP000247417">
    <property type="component" value="Unassembled WGS sequence"/>
</dbReference>
<accession>A0A318QX70</accession>
<reference evidence="1 2" key="1">
    <citation type="submission" date="2017-07" db="EMBL/GenBank/DDBJ databases">
        <title>A draft genome sequence of Komagataeibacter oboediens LMG 18849.</title>
        <authorList>
            <person name="Skraban J."/>
            <person name="Cleenwerck I."/>
            <person name="Vandamme P."/>
            <person name="Trcek J."/>
        </authorList>
    </citation>
    <scope>NUCLEOTIDE SEQUENCE [LARGE SCALE GENOMIC DNA]</scope>
    <source>
        <strain evidence="1 2">LMG 18849</strain>
    </source>
</reference>
<sequence length="121" mass="13338">MKCVFGEILRPVKKTWIRSGKTAAWPGHIPVKQTFYVCTPDMSPLYITGTFLSYVRDETETISACVPYLFPACLMPPSCLPAPARHRNAGPPGPPPSGWHAIRTTADIILSRHSGNPVRHV</sequence>
<dbReference type="EMBL" id="NKTX01000016">
    <property type="protein sequence ID" value="PYD81981.1"/>
    <property type="molecule type" value="Genomic_DNA"/>
</dbReference>
<proteinExistence type="predicted"/>
<dbReference type="AlphaFoldDB" id="A0A318QX70"/>
<organism evidence="1 2">
    <name type="scientific">Komagataeibacter oboediens</name>
    <dbReference type="NCBI Taxonomy" id="65958"/>
    <lineage>
        <taxon>Bacteria</taxon>
        <taxon>Pseudomonadati</taxon>
        <taxon>Pseudomonadota</taxon>
        <taxon>Alphaproteobacteria</taxon>
        <taxon>Acetobacterales</taxon>
        <taxon>Acetobacteraceae</taxon>
        <taxon>Komagataeibacter</taxon>
    </lineage>
</organism>
<gene>
    <name evidence="1" type="ORF">CFR80_08820</name>
</gene>
<comment type="caution">
    <text evidence="1">The sequence shown here is derived from an EMBL/GenBank/DDBJ whole genome shotgun (WGS) entry which is preliminary data.</text>
</comment>